<dbReference type="AlphaFoldDB" id="A0AAQ3KFA0"/>
<organism evidence="2 3">
    <name type="scientific">Canna indica</name>
    <name type="common">Indian-shot</name>
    <dbReference type="NCBI Taxonomy" id="4628"/>
    <lineage>
        <taxon>Eukaryota</taxon>
        <taxon>Viridiplantae</taxon>
        <taxon>Streptophyta</taxon>
        <taxon>Embryophyta</taxon>
        <taxon>Tracheophyta</taxon>
        <taxon>Spermatophyta</taxon>
        <taxon>Magnoliopsida</taxon>
        <taxon>Liliopsida</taxon>
        <taxon>Zingiberales</taxon>
        <taxon>Cannaceae</taxon>
        <taxon>Canna</taxon>
    </lineage>
</organism>
<evidence type="ECO:0000313" key="2">
    <source>
        <dbReference type="EMBL" id="WOL07219.1"/>
    </source>
</evidence>
<protein>
    <submittedName>
        <fullName evidence="2">Histone-lysine N-methyltransferase, H3 lysine-9 specific SUVH4-like</fullName>
    </submittedName>
</protein>
<evidence type="ECO:0000313" key="3">
    <source>
        <dbReference type="Proteomes" id="UP001327560"/>
    </source>
</evidence>
<feature type="region of interest" description="Disordered" evidence="1">
    <location>
        <begin position="27"/>
        <end position="72"/>
    </location>
</feature>
<proteinExistence type="predicted"/>
<evidence type="ECO:0000256" key="1">
    <source>
        <dbReference type="SAM" id="MobiDB-lite"/>
    </source>
</evidence>
<gene>
    <name evidence="2" type="ORF">Cni_G15957</name>
</gene>
<keyword evidence="3" id="KW-1185">Reference proteome</keyword>
<dbReference type="EMBL" id="CP136894">
    <property type="protein sequence ID" value="WOL07219.1"/>
    <property type="molecule type" value="Genomic_DNA"/>
</dbReference>
<name>A0AAQ3KFA0_9LILI</name>
<feature type="compositionally biased region" description="Basic and acidic residues" evidence="1">
    <location>
        <begin position="148"/>
        <end position="157"/>
    </location>
</feature>
<sequence>MRCSNPPVVDSPALDLGNNAAADGQTCQGMIGGSSKSNQDDKLGLLDDGLEQGPKASGALETAGSRKRPYTSNLCSCSRKRPAVAIRDFPVGCGINAPRMTREEALKLVAEEMSPIEDMPPPTEDPHPTATSQDSASPKVATSNEETVQEREAEVKVSDFLPPPNIEILEAEKQAIDGEGDHFPGK</sequence>
<feature type="region of interest" description="Disordered" evidence="1">
    <location>
        <begin position="1"/>
        <end position="20"/>
    </location>
</feature>
<reference evidence="2 3" key="1">
    <citation type="submission" date="2023-10" db="EMBL/GenBank/DDBJ databases">
        <title>Chromosome-scale genome assembly provides insights into flower coloration mechanisms of Canna indica.</title>
        <authorList>
            <person name="Li C."/>
        </authorList>
    </citation>
    <scope>NUCLEOTIDE SEQUENCE [LARGE SCALE GENOMIC DNA]</scope>
    <source>
        <tissue evidence="2">Flower</tissue>
    </source>
</reference>
<feature type="region of interest" description="Disordered" evidence="1">
    <location>
        <begin position="112"/>
        <end position="165"/>
    </location>
</feature>
<feature type="compositionally biased region" description="Polar residues" evidence="1">
    <location>
        <begin position="129"/>
        <end position="146"/>
    </location>
</feature>
<accession>A0AAQ3KFA0</accession>
<dbReference type="Proteomes" id="UP001327560">
    <property type="component" value="Chromosome 5"/>
</dbReference>